<keyword evidence="10" id="KW-1185">Reference proteome</keyword>
<protein>
    <submittedName>
        <fullName evidence="9">Fatty acid hydroxylase</fullName>
    </submittedName>
</protein>
<sequence length="338" mass="39870">MIRSDSLLHGFLARERQMGMQRVFSGIKRRKIPTLTTFFTMSKETYTVEQILSMDLPNIILYAAPVMFVLVAAEWILSARQNRHYYDGKDTLAATFIGLVNVGMSAAIKVLTFGIILFFYNLVPWTIPHTWWAYVLCFVWIDFWRYWAHRVAHENRFWWATHVTHHNSQKYNWSVSFRLSWTQHIKIVFFIPVVLAGFDPIVFFICHQIAVLYQFWIHTEYIGKLPAPIEYIFTTPSHHRVHHATNAHYLDKNYGSTFIIWDRMFGTFQPEEERPSYGLTEQVDSYNPLTLNFHEWQAIVQDVRASGSLKEAYAMVMSRPSELKAVKAKFEEEKRVRV</sequence>
<dbReference type="Proteomes" id="UP000005551">
    <property type="component" value="Unassembled WGS sequence"/>
</dbReference>
<evidence type="ECO:0000256" key="4">
    <source>
        <dbReference type="ARBA" id="ARBA00023002"/>
    </source>
</evidence>
<dbReference type="InterPro" id="IPR051689">
    <property type="entry name" value="Sterol_desaturase/TMEM195"/>
</dbReference>
<evidence type="ECO:0000313" key="10">
    <source>
        <dbReference type="Proteomes" id="UP000005551"/>
    </source>
</evidence>
<gene>
    <name evidence="9" type="ORF">A3SI_06224</name>
</gene>
<evidence type="ECO:0000256" key="5">
    <source>
        <dbReference type="ARBA" id="ARBA00023098"/>
    </source>
</evidence>
<dbReference type="InterPro" id="IPR006694">
    <property type="entry name" value="Fatty_acid_hydroxylase"/>
</dbReference>
<comment type="subcellular location">
    <subcellularLocation>
        <location evidence="1">Endomembrane system</location>
        <topology evidence="1">Multi-pass membrane protein</topology>
    </subcellularLocation>
</comment>
<name>I5C7D9_9BACT</name>
<dbReference type="GO" id="GO:0050479">
    <property type="term" value="F:glyceryl-ether monooxygenase activity"/>
    <property type="evidence" value="ECO:0007669"/>
    <property type="project" value="TreeGrafter"/>
</dbReference>
<evidence type="ECO:0000259" key="8">
    <source>
        <dbReference type="Pfam" id="PF04116"/>
    </source>
</evidence>
<dbReference type="PATRIC" id="fig|1189621.3.peg.1301"/>
<keyword evidence="5" id="KW-0443">Lipid metabolism</keyword>
<keyword evidence="6 7" id="KW-0472">Membrane</keyword>
<organism evidence="9 10">
    <name type="scientific">Nitritalea halalkaliphila LW7</name>
    <dbReference type="NCBI Taxonomy" id="1189621"/>
    <lineage>
        <taxon>Bacteria</taxon>
        <taxon>Pseudomonadati</taxon>
        <taxon>Bacteroidota</taxon>
        <taxon>Cytophagia</taxon>
        <taxon>Cytophagales</taxon>
        <taxon>Cyclobacteriaceae</taxon>
        <taxon>Nitritalea</taxon>
    </lineage>
</organism>
<proteinExistence type="predicted"/>
<dbReference type="STRING" id="1189621.A3SI_06224"/>
<feature type="transmembrane region" description="Helical" evidence="7">
    <location>
        <begin position="131"/>
        <end position="148"/>
    </location>
</feature>
<evidence type="ECO:0000313" key="9">
    <source>
        <dbReference type="EMBL" id="EIM77741.1"/>
    </source>
</evidence>
<evidence type="ECO:0000256" key="6">
    <source>
        <dbReference type="ARBA" id="ARBA00023136"/>
    </source>
</evidence>
<keyword evidence="4" id="KW-0560">Oxidoreductase</keyword>
<dbReference type="PANTHER" id="PTHR21624:SF1">
    <property type="entry name" value="ALKYLGLYCEROL MONOOXYGENASE"/>
    <property type="match status" value="1"/>
</dbReference>
<comment type="caution">
    <text evidence="9">The sequence shown here is derived from an EMBL/GenBank/DDBJ whole genome shotgun (WGS) entry which is preliminary data.</text>
</comment>
<feature type="transmembrane region" description="Helical" evidence="7">
    <location>
        <begin position="91"/>
        <end position="119"/>
    </location>
</feature>
<evidence type="ECO:0000256" key="3">
    <source>
        <dbReference type="ARBA" id="ARBA00022989"/>
    </source>
</evidence>
<dbReference type="GO" id="GO:0012505">
    <property type="term" value="C:endomembrane system"/>
    <property type="evidence" value="ECO:0007669"/>
    <property type="project" value="UniProtKB-SubCell"/>
</dbReference>
<keyword evidence="3 7" id="KW-1133">Transmembrane helix</keyword>
<reference evidence="9 10" key="1">
    <citation type="submission" date="2012-05" db="EMBL/GenBank/DDBJ databases">
        <title>Genome sequence of Nitritalea halalkaliphila LW7.</title>
        <authorList>
            <person name="Jangir P.K."/>
            <person name="Singh A."/>
            <person name="Shivaji S."/>
            <person name="Sharma R."/>
        </authorList>
    </citation>
    <scope>NUCLEOTIDE SEQUENCE [LARGE SCALE GENOMIC DNA]</scope>
    <source>
        <strain evidence="9 10">LW7</strain>
    </source>
</reference>
<feature type="domain" description="Fatty acid hydroxylase" evidence="8">
    <location>
        <begin position="135"/>
        <end position="267"/>
    </location>
</feature>
<dbReference type="GO" id="GO:0005506">
    <property type="term" value="F:iron ion binding"/>
    <property type="evidence" value="ECO:0007669"/>
    <property type="project" value="InterPro"/>
</dbReference>
<dbReference type="EMBL" id="AJYA01000013">
    <property type="protein sequence ID" value="EIM77741.1"/>
    <property type="molecule type" value="Genomic_DNA"/>
</dbReference>
<feature type="transmembrane region" description="Helical" evidence="7">
    <location>
        <begin position="187"/>
        <end position="216"/>
    </location>
</feature>
<keyword evidence="2 7" id="KW-0812">Transmembrane</keyword>
<dbReference type="Pfam" id="PF04116">
    <property type="entry name" value="FA_hydroxylase"/>
    <property type="match status" value="1"/>
</dbReference>
<accession>I5C7D9</accession>
<feature type="transmembrane region" description="Helical" evidence="7">
    <location>
        <begin position="59"/>
        <end position="79"/>
    </location>
</feature>
<dbReference type="GO" id="GO:0006643">
    <property type="term" value="P:membrane lipid metabolic process"/>
    <property type="evidence" value="ECO:0007669"/>
    <property type="project" value="TreeGrafter"/>
</dbReference>
<dbReference type="GO" id="GO:0008610">
    <property type="term" value="P:lipid biosynthetic process"/>
    <property type="evidence" value="ECO:0007669"/>
    <property type="project" value="InterPro"/>
</dbReference>
<evidence type="ECO:0000256" key="1">
    <source>
        <dbReference type="ARBA" id="ARBA00004127"/>
    </source>
</evidence>
<evidence type="ECO:0000256" key="7">
    <source>
        <dbReference type="SAM" id="Phobius"/>
    </source>
</evidence>
<evidence type="ECO:0000256" key="2">
    <source>
        <dbReference type="ARBA" id="ARBA00022692"/>
    </source>
</evidence>
<dbReference type="GO" id="GO:0016020">
    <property type="term" value="C:membrane"/>
    <property type="evidence" value="ECO:0007669"/>
    <property type="project" value="GOC"/>
</dbReference>
<dbReference type="PANTHER" id="PTHR21624">
    <property type="entry name" value="STEROL DESATURASE-RELATED PROTEIN"/>
    <property type="match status" value="1"/>
</dbReference>
<dbReference type="AlphaFoldDB" id="I5C7D9"/>